<evidence type="ECO:0000259" key="1">
    <source>
        <dbReference type="PROSITE" id="PS51186"/>
    </source>
</evidence>
<dbReference type="InterPro" id="IPR000182">
    <property type="entry name" value="GNAT_dom"/>
</dbReference>
<dbReference type="SUPFAM" id="SSF55729">
    <property type="entry name" value="Acyl-CoA N-acyltransferases (Nat)"/>
    <property type="match status" value="1"/>
</dbReference>
<evidence type="ECO:0000313" key="3">
    <source>
        <dbReference type="Proteomes" id="UP001501581"/>
    </source>
</evidence>
<dbReference type="InterPro" id="IPR016181">
    <property type="entry name" value="Acyl_CoA_acyltransferase"/>
</dbReference>
<evidence type="ECO:0000313" key="2">
    <source>
        <dbReference type="EMBL" id="GAA1114817.1"/>
    </source>
</evidence>
<gene>
    <name evidence="2" type="ORF">GCM10009668_41790</name>
</gene>
<comment type="caution">
    <text evidence="2">The sequence shown here is derived from an EMBL/GenBank/DDBJ whole genome shotgun (WGS) entry which is preliminary data.</text>
</comment>
<keyword evidence="3" id="KW-1185">Reference proteome</keyword>
<feature type="domain" description="N-acetyltransferase" evidence="1">
    <location>
        <begin position="23"/>
        <end position="182"/>
    </location>
</feature>
<protein>
    <recommendedName>
        <fullName evidence="1">N-acetyltransferase domain-containing protein</fullName>
    </recommendedName>
</protein>
<dbReference type="PROSITE" id="PS51186">
    <property type="entry name" value="GNAT"/>
    <property type="match status" value="1"/>
</dbReference>
<dbReference type="EMBL" id="BAAALG010000018">
    <property type="protein sequence ID" value="GAA1114817.1"/>
    <property type="molecule type" value="Genomic_DNA"/>
</dbReference>
<accession>A0ABP4EPB4</accession>
<dbReference type="Pfam" id="PF00583">
    <property type="entry name" value="Acetyltransf_1"/>
    <property type="match status" value="1"/>
</dbReference>
<proteinExistence type="predicted"/>
<reference evidence="3" key="1">
    <citation type="journal article" date="2019" name="Int. J. Syst. Evol. Microbiol.">
        <title>The Global Catalogue of Microorganisms (GCM) 10K type strain sequencing project: providing services to taxonomists for standard genome sequencing and annotation.</title>
        <authorList>
            <consortium name="The Broad Institute Genomics Platform"/>
            <consortium name="The Broad Institute Genome Sequencing Center for Infectious Disease"/>
            <person name="Wu L."/>
            <person name="Ma J."/>
        </authorList>
    </citation>
    <scope>NUCLEOTIDE SEQUENCE [LARGE SCALE GENOMIC DNA]</scope>
    <source>
        <strain evidence="3">JCM 13008</strain>
    </source>
</reference>
<dbReference type="Gene3D" id="3.40.630.30">
    <property type="match status" value="1"/>
</dbReference>
<dbReference type="CDD" id="cd04301">
    <property type="entry name" value="NAT_SF"/>
    <property type="match status" value="1"/>
</dbReference>
<organism evidence="2 3">
    <name type="scientific">Nocardioides dubius</name>
    <dbReference type="NCBI Taxonomy" id="317019"/>
    <lineage>
        <taxon>Bacteria</taxon>
        <taxon>Bacillati</taxon>
        <taxon>Actinomycetota</taxon>
        <taxon>Actinomycetes</taxon>
        <taxon>Propionibacteriales</taxon>
        <taxon>Nocardioidaceae</taxon>
        <taxon>Nocardioides</taxon>
    </lineage>
</organism>
<dbReference type="Proteomes" id="UP001501581">
    <property type="component" value="Unassembled WGS sequence"/>
</dbReference>
<sequence>MPRRTTAFHLDHLDRLPLESRRCTFWEFDPRARHVLGGDDAEALKRAWLSRTLTTWGTCGQVAIVDGELIGFTFYAPGDLVPGGTLPLSGPIDDGTVLLLGTWVDPRWRGGGVAKSLIQATAKDLIQRHAADALEVIATTGTTGGHGRCECLLPEAFASAVGFEMQRAHPTYPRLRMSLRRTLPWSEELAASWRRLVVAVRPPIVAPRPRRSETTEARSGWWLSR</sequence>
<dbReference type="RefSeq" id="WP_343996870.1">
    <property type="nucleotide sequence ID" value="NZ_BAAALG010000018.1"/>
</dbReference>
<name>A0ABP4EPB4_9ACTN</name>